<evidence type="ECO:0000313" key="1">
    <source>
        <dbReference type="EMBL" id="OGC46297.1"/>
    </source>
</evidence>
<comment type="caution">
    <text evidence="1">The sequence shown here is derived from an EMBL/GenBank/DDBJ whole genome shotgun (WGS) entry which is preliminary data.</text>
</comment>
<organism evidence="1 2">
    <name type="scientific">candidate division WWE3 bacterium RBG_19FT_COMBO_34_6</name>
    <dbReference type="NCBI Taxonomy" id="1802612"/>
    <lineage>
        <taxon>Bacteria</taxon>
        <taxon>Katanobacteria</taxon>
    </lineage>
</organism>
<dbReference type="EMBL" id="MEUV01000008">
    <property type="protein sequence ID" value="OGC46297.1"/>
    <property type="molecule type" value="Genomic_DNA"/>
</dbReference>
<dbReference type="AlphaFoldDB" id="A0A1F4UMV9"/>
<accession>A0A1F4UMV9</accession>
<sequence length="343" mass="39391">MPILSLNFGRSNFSALYLDENNNQTYWTYRYTYLKALYSHFYTRDQFYTDIFNLFLKTNKIKTGSVAVIATGYDLPITIGSDITFSLPINEILSKIDNFNCIYIDKDKIITRNSVSDNNVDLNSILSSRERNFMANYEFYKNISPTNLSQFEAILSNIYNVISFQNVLLGLPPNKRLLFISDLFNEKKHEYLSLSYFYLLSMITGKGVTKISLDESDKIIHLNLMRAYKSEYASIAESYMPSDLGTLINYPSEVSCLIKNEMSSPQLVDIKLGQIFFLPVDESAYLTINLKSGSDLLEQKVSGGKIGIIIDTRVKDPLFYKNEDIKKDIELNLKNLEEVLSRI</sequence>
<name>A0A1F4UMV9_UNCKA</name>
<protein>
    <submittedName>
        <fullName evidence="1">Uncharacterized protein</fullName>
    </submittedName>
</protein>
<dbReference type="Proteomes" id="UP000178615">
    <property type="component" value="Unassembled WGS sequence"/>
</dbReference>
<gene>
    <name evidence="1" type="ORF">A2V49_00330</name>
</gene>
<proteinExistence type="predicted"/>
<evidence type="ECO:0000313" key="2">
    <source>
        <dbReference type="Proteomes" id="UP000178615"/>
    </source>
</evidence>
<reference evidence="1 2" key="1">
    <citation type="journal article" date="2016" name="Nat. Commun.">
        <title>Thousands of microbial genomes shed light on interconnected biogeochemical processes in an aquifer system.</title>
        <authorList>
            <person name="Anantharaman K."/>
            <person name="Brown C.T."/>
            <person name="Hug L.A."/>
            <person name="Sharon I."/>
            <person name="Castelle C.J."/>
            <person name="Probst A.J."/>
            <person name="Thomas B.C."/>
            <person name="Singh A."/>
            <person name="Wilkins M.J."/>
            <person name="Karaoz U."/>
            <person name="Brodie E.L."/>
            <person name="Williams K.H."/>
            <person name="Hubbard S.S."/>
            <person name="Banfield J.F."/>
        </authorList>
    </citation>
    <scope>NUCLEOTIDE SEQUENCE [LARGE SCALE GENOMIC DNA]</scope>
</reference>